<dbReference type="PANTHER" id="PTHR42715">
    <property type="entry name" value="BETA-GLUCOSIDASE"/>
    <property type="match status" value="1"/>
</dbReference>
<name>I7ARK7_9BACT</name>
<evidence type="ECO:0000256" key="1">
    <source>
        <dbReference type="ARBA" id="ARBA00005336"/>
    </source>
</evidence>
<accession>I7ARK7</accession>
<organism evidence="4">
    <name type="scientific">uncultured bacterium scaffold00056</name>
    <dbReference type="NCBI Taxonomy" id="1132475"/>
    <lineage>
        <taxon>Bacteria</taxon>
        <taxon>environmental samples</taxon>
    </lineage>
</organism>
<proteinExistence type="inferred from homology"/>
<dbReference type="InterPro" id="IPR001764">
    <property type="entry name" value="Glyco_hydro_3_N"/>
</dbReference>
<dbReference type="Pfam" id="PF00933">
    <property type="entry name" value="Glyco_hydro_3"/>
    <property type="match status" value="1"/>
</dbReference>
<evidence type="ECO:0000313" key="4">
    <source>
        <dbReference type="EMBL" id="AFN84577.1"/>
    </source>
</evidence>
<dbReference type="Gene3D" id="3.20.20.300">
    <property type="entry name" value="Glycoside hydrolase, family 3, N-terminal domain"/>
    <property type="match status" value="1"/>
</dbReference>
<dbReference type="InterPro" id="IPR026891">
    <property type="entry name" value="Fn3-like"/>
</dbReference>
<dbReference type="PANTHER" id="PTHR42715:SF10">
    <property type="entry name" value="BETA-GLUCOSIDASE"/>
    <property type="match status" value="1"/>
</dbReference>
<dbReference type="Gene3D" id="3.40.50.1700">
    <property type="entry name" value="Glycoside hydrolase family 3 C-terminal domain"/>
    <property type="match status" value="1"/>
</dbReference>
<feature type="domain" description="Fibronectin type III-like" evidence="3">
    <location>
        <begin position="313"/>
        <end position="384"/>
    </location>
</feature>
<dbReference type="Pfam" id="PF14310">
    <property type="entry name" value="Fn3-like"/>
    <property type="match status" value="1"/>
</dbReference>
<dbReference type="GO" id="GO:0004553">
    <property type="term" value="F:hydrolase activity, hydrolyzing O-glycosyl compounds"/>
    <property type="evidence" value="ECO:0007669"/>
    <property type="project" value="InterPro"/>
</dbReference>
<dbReference type="InterPro" id="IPR050288">
    <property type="entry name" value="Cellulose_deg_GH3"/>
</dbReference>
<dbReference type="Gene3D" id="2.60.40.10">
    <property type="entry name" value="Immunoglobulins"/>
    <property type="match status" value="1"/>
</dbReference>
<keyword evidence="2" id="KW-0378">Hydrolase</keyword>
<dbReference type="PRINTS" id="PR00133">
    <property type="entry name" value="GLHYDRLASE3"/>
</dbReference>
<protein>
    <submittedName>
        <fullName evidence="4">Beta-glucosidase-related glycosidases</fullName>
    </submittedName>
</protein>
<dbReference type="InterPro" id="IPR036962">
    <property type="entry name" value="Glyco_hydro_3_N_sf"/>
</dbReference>
<comment type="similarity">
    <text evidence="1">Belongs to the glycosyl hydrolase 3 family.</text>
</comment>
<sequence length="809" mass="87879">MEMNTYEKEHSALMRRAGAECALFLKRGSGFPLDAPCEVALYGSGARNTLKGGTGSGDVNSRCFVTVEQALQGAGFTVTTKDWLTAYEEERGAARRKFIKQIKTEARKNHRNAIMEGMGAVMPEPEYDIPLNGSGHTAIYVLSRISGEGSDRSPVPGDILLSRTEVRDILALQNQYQKFMLVLNVGGVVDLSPVLNVENILLLSQLGVETGNVLADILLGKANPSGKLSATWSAWRDYPTIGAFGCFDDTPYTEGVYVGYRYFDSVGKKPLFPFGFGLSYTEFTVRPGTVTLDGETVTVTAAVTNTGSRAGREVVQIYVSSPAGKLDKPYQALAAFAKTRTLEPGETEEVTMNFKLRELASYDEDMSAWVLERGDYILRVGSSSADTVPTAILRLENDAVTVQARSCFGKTGFTDWKPECPAVAEAPDGLYVLQIPAGDIVTQTVAYDVTRPIDPAIDDLTDNELAYMSVGAFDPKAGVLSVIGNASQSVAGAAGETCGMLKDKGIPVIVMADGPAGLRLSRDYTVDAKGVHPIGQTMPDGIIDFMPAPVRWFMNRSGSRVKPGTDVRRQYCTAMPIGTALAQSWDLELAEQCGDIVGDEMERFGVRLWLAPALNIQRDIRCGRNFEYYSEDPLLSGKLAAAVTRGVQKHPGRAVTIKHFAANNQETNRYSNNSQVSERALREIYLRGFGVCVTEGQPKALMTSYNLINGVHTSEHRELIEDILRCEFGFDGVVMTDWIVSIGMQSKEAVHPAPNAGRIAAAGNDLTMPGCNDDYRAIMKALADGTLTREQLAINVSRIYRLAKALAED</sequence>
<reference evidence="4" key="2">
    <citation type="journal article" date="2012" name="BMC Genomics">
        <title>Metagenomic analysis reveals a functional signature for biomass degradation by cecal microbiota in the leaf-eating flying squirrel (Petaurista alborufus lena).</title>
        <authorList>
            <person name="Lu H.P."/>
            <person name="Wang Y.B."/>
            <person name="Huang S.W."/>
            <person name="Lin C.Y."/>
            <person name="Wu M."/>
            <person name="Hsieh C.H."/>
            <person name="Yu H.T."/>
        </authorList>
    </citation>
    <scope>NUCLEOTIDE SEQUENCE</scope>
</reference>
<dbReference type="SMART" id="SM01217">
    <property type="entry name" value="Fn3_like"/>
    <property type="match status" value="1"/>
</dbReference>
<dbReference type="InterPro" id="IPR036881">
    <property type="entry name" value="Glyco_hydro_3_C_sf"/>
</dbReference>
<dbReference type="Pfam" id="PF01915">
    <property type="entry name" value="Glyco_hydro_3_C"/>
    <property type="match status" value="1"/>
</dbReference>
<keyword evidence="4" id="KW-0326">Glycosidase</keyword>
<dbReference type="SUPFAM" id="SSF51445">
    <property type="entry name" value="(Trans)glycosidases"/>
    <property type="match status" value="1"/>
</dbReference>
<dbReference type="InterPro" id="IPR017853">
    <property type="entry name" value="GH"/>
</dbReference>
<reference evidence="4" key="1">
    <citation type="submission" date="2011-12" db="EMBL/GenBank/DDBJ databases">
        <authorList>
            <person name="Lu H.-P."/>
            <person name="Wang Y.-B."/>
            <person name="Huang S.-W."/>
            <person name="Lin C.-Y."/>
            <person name="Wu M."/>
            <person name="Hsieh C.-H."/>
            <person name="Yu H.-T."/>
        </authorList>
    </citation>
    <scope>NUCLEOTIDE SEQUENCE</scope>
</reference>
<dbReference type="SUPFAM" id="SSF52279">
    <property type="entry name" value="Beta-D-glucan exohydrolase, C-terminal domain"/>
    <property type="match status" value="1"/>
</dbReference>
<dbReference type="GO" id="GO:0005975">
    <property type="term" value="P:carbohydrate metabolic process"/>
    <property type="evidence" value="ECO:0007669"/>
    <property type="project" value="InterPro"/>
</dbReference>
<dbReference type="InterPro" id="IPR013783">
    <property type="entry name" value="Ig-like_fold"/>
</dbReference>
<evidence type="ECO:0000256" key="2">
    <source>
        <dbReference type="ARBA" id="ARBA00022801"/>
    </source>
</evidence>
<dbReference type="EMBL" id="JQ335997">
    <property type="protein sequence ID" value="AFN84577.1"/>
    <property type="molecule type" value="Genomic_DNA"/>
</dbReference>
<evidence type="ECO:0000259" key="3">
    <source>
        <dbReference type="SMART" id="SM01217"/>
    </source>
</evidence>
<dbReference type="InterPro" id="IPR002772">
    <property type="entry name" value="Glyco_hydro_3_C"/>
</dbReference>
<dbReference type="AlphaFoldDB" id="I7ARK7"/>